<comment type="cofactor">
    <cofactor evidence="7">
        <name>Mn(2+)</name>
        <dbReference type="ChEBI" id="CHEBI:29035"/>
    </cofactor>
    <cofactor evidence="7">
        <name>Ni(2+)</name>
        <dbReference type="ChEBI" id="CHEBI:49786"/>
    </cofactor>
</comment>
<dbReference type="SUPFAM" id="SSF111321">
    <property type="entry name" value="AF1104-like"/>
    <property type="match status" value="1"/>
</dbReference>
<comment type="catalytic activity">
    <reaction evidence="6 7">
        <text>beta-D-fructose 6-phosphate = dihydroxyacetone + D-glyceraldehyde 3-phosphate</text>
        <dbReference type="Rhea" id="RHEA:28002"/>
        <dbReference type="ChEBI" id="CHEBI:16016"/>
        <dbReference type="ChEBI" id="CHEBI:57634"/>
        <dbReference type="ChEBI" id="CHEBI:59776"/>
    </reaction>
</comment>
<evidence type="ECO:0000259" key="9">
    <source>
        <dbReference type="Pfam" id="PF01937"/>
    </source>
</evidence>
<dbReference type="Gene3D" id="1.20.930.60">
    <property type="match status" value="1"/>
</dbReference>
<dbReference type="AlphaFoldDB" id="A0AA38RTZ7"/>
<dbReference type="GO" id="GO:0005634">
    <property type="term" value="C:nucleus"/>
    <property type="evidence" value="ECO:0007669"/>
    <property type="project" value="TreeGrafter"/>
</dbReference>
<evidence type="ECO:0000256" key="1">
    <source>
        <dbReference type="ARBA" id="ARBA00001326"/>
    </source>
</evidence>
<dbReference type="EC" id="3.1.3.-" evidence="7"/>
<evidence type="ECO:0000256" key="8">
    <source>
        <dbReference type="SAM" id="MobiDB-lite"/>
    </source>
</evidence>
<keyword evidence="5 7" id="KW-0464">Manganese</keyword>
<evidence type="ECO:0000313" key="11">
    <source>
        <dbReference type="Proteomes" id="UP001174691"/>
    </source>
</evidence>
<evidence type="ECO:0000256" key="2">
    <source>
        <dbReference type="ARBA" id="ARBA00009519"/>
    </source>
</evidence>
<evidence type="ECO:0000256" key="4">
    <source>
        <dbReference type="ARBA" id="ARBA00022801"/>
    </source>
</evidence>
<evidence type="ECO:0000256" key="3">
    <source>
        <dbReference type="ARBA" id="ARBA00022723"/>
    </source>
</evidence>
<keyword evidence="11" id="KW-1185">Reference proteome</keyword>
<protein>
    <recommendedName>
        <fullName evidence="7">Sugar phosphate phosphatase</fullName>
        <ecNumber evidence="7">3.1.3.-</ecNumber>
    </recommendedName>
</protein>
<dbReference type="GO" id="GO:0046872">
    <property type="term" value="F:metal ion binding"/>
    <property type="evidence" value="ECO:0007669"/>
    <property type="project" value="UniProtKB-UniRule"/>
</dbReference>
<dbReference type="GO" id="GO:0006974">
    <property type="term" value="P:DNA damage response"/>
    <property type="evidence" value="ECO:0007669"/>
    <property type="project" value="TreeGrafter"/>
</dbReference>
<comment type="function">
    <text evidence="7">Metal-dependent phosphatase that shows phosphatase activity against several substrates, including fructose-1-phosphate and fructose-6-phosphate. Its preference for fructose-1-phosphate, a strong glycating agent that causes DNA damage rather than a canonical yeast metabolite, suggests a damage-control function in hexose phosphate metabolism.</text>
</comment>
<proteinExistence type="inferred from homology"/>
<comment type="similarity">
    <text evidence="2 7">Belongs to the damage-control phosphatase family. Sugar phosphate phosphatase III subfamily.</text>
</comment>
<feature type="region of interest" description="Disordered" evidence="8">
    <location>
        <begin position="1"/>
        <end position="20"/>
    </location>
</feature>
<dbReference type="PANTHER" id="PTHR12260:SF6">
    <property type="entry name" value="DAMAGE-CONTROL PHOSPHATASE ARMT1"/>
    <property type="match status" value="1"/>
</dbReference>
<evidence type="ECO:0000256" key="6">
    <source>
        <dbReference type="ARBA" id="ARBA00048809"/>
    </source>
</evidence>
<evidence type="ECO:0000313" key="10">
    <source>
        <dbReference type="EMBL" id="KAJ9150525.1"/>
    </source>
</evidence>
<comment type="catalytic activity">
    <reaction evidence="1 7">
        <text>beta-D-fructose 1-phosphate + H2O = D-fructose + phosphate</text>
        <dbReference type="Rhea" id="RHEA:35603"/>
        <dbReference type="ChEBI" id="CHEBI:15377"/>
        <dbReference type="ChEBI" id="CHEBI:37721"/>
        <dbReference type="ChEBI" id="CHEBI:43474"/>
        <dbReference type="ChEBI" id="CHEBI:138881"/>
    </reaction>
</comment>
<dbReference type="GO" id="GO:0016791">
    <property type="term" value="F:phosphatase activity"/>
    <property type="evidence" value="ECO:0007669"/>
    <property type="project" value="TreeGrafter"/>
</dbReference>
<dbReference type="InterPro" id="IPR036075">
    <property type="entry name" value="ARMT-1-like_metal-bd_sf"/>
</dbReference>
<comment type="caution">
    <text evidence="10">The sequence shown here is derived from an EMBL/GenBank/DDBJ whole genome shotgun (WGS) entry which is preliminary data.</text>
</comment>
<evidence type="ECO:0000256" key="5">
    <source>
        <dbReference type="ARBA" id="ARBA00023211"/>
    </source>
</evidence>
<keyword evidence="3 7" id="KW-0479">Metal-binding</keyword>
<name>A0AA38RTZ7_9PEZI</name>
<evidence type="ECO:0000256" key="7">
    <source>
        <dbReference type="RuleBase" id="RU367030"/>
    </source>
</evidence>
<dbReference type="Gene3D" id="3.40.50.10880">
    <property type="entry name" value="Uncharacterised protein PF01937, DUF89, domain 3"/>
    <property type="match status" value="1"/>
</dbReference>
<dbReference type="PANTHER" id="PTHR12260">
    <property type="entry name" value="DAMAGE-CONTROL PHOSPHATASE ARMT1"/>
    <property type="match status" value="1"/>
</dbReference>
<feature type="domain" description="Damage-control phosphatase ARMT1-like metal-binding" evidence="9">
    <location>
        <begin position="29"/>
        <end position="415"/>
    </location>
</feature>
<dbReference type="Pfam" id="PF01937">
    <property type="entry name" value="ARMT1-like_dom"/>
    <property type="match status" value="1"/>
</dbReference>
<keyword evidence="4 7" id="KW-0378">Hydrolase</keyword>
<reference evidence="10" key="1">
    <citation type="submission" date="2022-07" db="EMBL/GenBank/DDBJ databases">
        <title>Fungi with potential for degradation of polypropylene.</title>
        <authorList>
            <person name="Gostincar C."/>
        </authorList>
    </citation>
    <scope>NUCLEOTIDE SEQUENCE</scope>
    <source>
        <strain evidence="10">EXF-13287</strain>
    </source>
</reference>
<dbReference type="InterPro" id="IPR002791">
    <property type="entry name" value="ARMT1-like_metal-bd"/>
</dbReference>
<dbReference type="Proteomes" id="UP001174691">
    <property type="component" value="Unassembled WGS sequence"/>
</dbReference>
<accession>A0AA38RTZ7</accession>
<organism evidence="10 11">
    <name type="scientific">Coniochaeta hoffmannii</name>
    <dbReference type="NCBI Taxonomy" id="91930"/>
    <lineage>
        <taxon>Eukaryota</taxon>
        <taxon>Fungi</taxon>
        <taxon>Dikarya</taxon>
        <taxon>Ascomycota</taxon>
        <taxon>Pezizomycotina</taxon>
        <taxon>Sordariomycetes</taxon>
        <taxon>Sordariomycetidae</taxon>
        <taxon>Coniochaetales</taxon>
        <taxon>Coniochaetaceae</taxon>
        <taxon>Coniochaeta</taxon>
    </lineage>
</organism>
<dbReference type="InterPro" id="IPR039763">
    <property type="entry name" value="ARMT1"/>
</dbReference>
<sequence length="444" mass="49993">MPSATHPQPPKEVWTSQEGSMARETAIIRWPKIVQNMVDDMEESLGQSDNPEQISEGRRIQASLKIIKQEIMQNKPLHPLISDGRPDIESYNAQLESFGSITWHNCPWLFAECYMYRCVQTLFSRSSFWTNYDIFARQKLNAFVASHAAVEELCERYISLTDKSALLDKTDEEAQRLIFYEMTEIALWGNATDLSLLSSLSLDQIHSLQGKKAIHDGQARIVSNGMPEAWDYLKSNRGRRVDIVLDNAGFELFTDLVYALYLLDSGLASALRLHVKSFPWFVSDVLPHDMGVLLSALTDPSLFPGSKHQGVRLLAERLSACHKDGLLSIAEHAFWTTGFDFQEMPVVAPELHDDLLKSTLVILKGDLNYRKLVRDANWPHTVSFKEAIGPLCGRGLKILALRTNKADVCVGLDRETLDRVEAEAPGKAWVRNGKYAVINFSDGV</sequence>
<comment type="domain">
    <text evidence="7">Subfamily III proteins have a conserved RTxK motif about 40-50 residues from the C-terminus; the threonine may be replaced by serine or cysteine.</text>
</comment>
<gene>
    <name evidence="10" type="ORF">NKR19_g5226</name>
</gene>
<dbReference type="EMBL" id="JANBVN010000070">
    <property type="protein sequence ID" value="KAJ9150525.1"/>
    <property type="molecule type" value="Genomic_DNA"/>
</dbReference>